<feature type="transmembrane region" description="Helical" evidence="1">
    <location>
        <begin position="123"/>
        <end position="141"/>
    </location>
</feature>
<dbReference type="EMBL" id="LBHU01000001">
    <property type="protein sequence ID" value="KLI64192.1"/>
    <property type="molecule type" value="Genomic_DNA"/>
</dbReference>
<protein>
    <recommendedName>
        <fullName evidence="4">DoxX family protein</fullName>
    </recommendedName>
</protein>
<gene>
    <name evidence="2" type="ORF">AAV99_00485</name>
</gene>
<evidence type="ECO:0008006" key="4">
    <source>
        <dbReference type="Google" id="ProtNLM"/>
    </source>
</evidence>
<dbReference type="RefSeq" id="WP_047092050.1">
    <property type="nucleotide sequence ID" value="NZ_LBHU01000001.1"/>
</dbReference>
<evidence type="ECO:0000313" key="2">
    <source>
        <dbReference type="EMBL" id="KLI64192.1"/>
    </source>
</evidence>
<dbReference type="AlphaFoldDB" id="A0A0H0XQG7"/>
<name>A0A0H0XQG7_9SPHN</name>
<organism evidence="2 3">
    <name type="scientific">Aurantiacibacter marinus</name>
    <dbReference type="NCBI Taxonomy" id="874156"/>
    <lineage>
        <taxon>Bacteria</taxon>
        <taxon>Pseudomonadati</taxon>
        <taxon>Pseudomonadota</taxon>
        <taxon>Alphaproteobacteria</taxon>
        <taxon>Sphingomonadales</taxon>
        <taxon>Erythrobacteraceae</taxon>
        <taxon>Aurantiacibacter</taxon>
    </lineage>
</organism>
<comment type="caution">
    <text evidence="2">The sequence shown here is derived from an EMBL/GenBank/DDBJ whole genome shotgun (WGS) entry which is preliminary data.</text>
</comment>
<keyword evidence="1" id="KW-0812">Transmembrane</keyword>
<feature type="transmembrane region" description="Helical" evidence="1">
    <location>
        <begin position="93"/>
        <end position="111"/>
    </location>
</feature>
<evidence type="ECO:0000256" key="1">
    <source>
        <dbReference type="SAM" id="Phobius"/>
    </source>
</evidence>
<feature type="transmembrane region" description="Helical" evidence="1">
    <location>
        <begin position="68"/>
        <end position="86"/>
    </location>
</feature>
<proteinExistence type="predicted"/>
<dbReference type="STRING" id="874156.GCA_001021555_01187"/>
<sequence length="151" mass="16554">MNTQTSSTPWHLWAVGLVTLLWHAGGAFDYAMTQTRNMDYLQMAADEADVPLAVILEYFTDWPVWADAAWAFGVWGAVAGSLLLLLRSRFALPAFYVSIAGLALTTVHTLTSDLPDALNTPSMWGFSAIVVIVLLAVIYYSKRMIAAGVLR</sequence>
<dbReference type="Proteomes" id="UP000053455">
    <property type="component" value="Unassembled WGS sequence"/>
</dbReference>
<dbReference type="OrthoDB" id="5801787at2"/>
<evidence type="ECO:0000313" key="3">
    <source>
        <dbReference type="Proteomes" id="UP000053455"/>
    </source>
</evidence>
<keyword evidence="3" id="KW-1185">Reference proteome</keyword>
<keyword evidence="1" id="KW-0472">Membrane</keyword>
<dbReference type="PATRIC" id="fig|874156.12.peg.105"/>
<accession>A0A0H0XQG7</accession>
<keyword evidence="1" id="KW-1133">Transmembrane helix</keyword>
<reference evidence="2 3" key="1">
    <citation type="submission" date="2015-04" db="EMBL/GenBank/DDBJ databases">
        <title>The draft genome sequence of Erythrobacter marinus HWDM-33.</title>
        <authorList>
            <person name="Zhuang L."/>
            <person name="Liu Y."/>
            <person name="Shao Z."/>
        </authorList>
    </citation>
    <scope>NUCLEOTIDE SEQUENCE [LARGE SCALE GENOMIC DNA]</scope>
    <source>
        <strain evidence="2 3">HWDM-33</strain>
    </source>
</reference>